<protein>
    <recommendedName>
        <fullName evidence="6">Peptidase A1 domain-containing protein</fullName>
    </recommendedName>
</protein>
<comment type="similarity">
    <text evidence="1 4">Belongs to the peptidase A1 family.</text>
</comment>
<dbReference type="Proteomes" id="UP000215453">
    <property type="component" value="Chromosome 7"/>
</dbReference>
<dbReference type="InterPro" id="IPR001969">
    <property type="entry name" value="Aspartic_peptidase_AS"/>
</dbReference>
<dbReference type="PANTHER" id="PTHR47966:SF47">
    <property type="entry name" value="ENDOPEPTIDASE, PUTATIVE (AFU_ORTHOLOGUE AFUA_3G01220)-RELATED"/>
    <property type="match status" value="1"/>
</dbReference>
<dbReference type="PROSITE" id="PS00141">
    <property type="entry name" value="ASP_PROTEASE"/>
    <property type="match status" value="1"/>
</dbReference>
<keyword evidence="4" id="KW-0378">Hydrolase</keyword>
<feature type="signal peptide" evidence="5">
    <location>
        <begin position="1"/>
        <end position="18"/>
    </location>
</feature>
<gene>
    <name evidence="7" type="ORF">ZT1A5_G7297</name>
</gene>
<dbReference type="InterPro" id="IPR033121">
    <property type="entry name" value="PEPTIDASE_A1"/>
</dbReference>
<feature type="domain" description="Peptidase A1" evidence="6">
    <location>
        <begin position="78"/>
        <end position="460"/>
    </location>
</feature>
<accession>A0A1Y6LNI8</accession>
<keyword evidence="5" id="KW-0732">Signal</keyword>
<evidence type="ECO:0000256" key="1">
    <source>
        <dbReference type="ARBA" id="ARBA00007447"/>
    </source>
</evidence>
<sequence>MYTLLISLAAFYGASVDATSLPPRQHGYNAVRRPLGLPTRPQGRPLILRKREEEPCEDDCAAQSYSTDLIWMANGRVPGINIQFGNDDPLTVFFDTGSTPFWVPGANWECVDDISGNINNITHRDRKACGETKTLPADFSFSGGAIPDQGFHASYVNGELGALGVVGYQDVAFVGSGLTIPKVVTGVASEIDNEEDNNYGLFGAGLAYSYPAYYSLSELKETGGDIDEVADITWYPSVIQKAVADGIFAPKFSYYLSGIGGADGSACGKLIFGGEPDDVAVGPYTASIPVLRVGDYWESKPDKLVYELWFIHADGFKIVPVSGNAEPTVFSFLDDENPDPINAPSKAFNHTLVIDTGTTLTNIPDEVFYPWAKLIDPAPILEEDSGLYTVPCDQTLPGLVLTVGGADLSFKESMILPRNEKSCHLGVQPAGAGPSILGVTFLVNVVTVHELGDAPAVRFAQRM</sequence>
<keyword evidence="4" id="KW-0645">Protease</keyword>
<evidence type="ECO:0000256" key="3">
    <source>
        <dbReference type="PIRSR" id="PIRSR601461-2"/>
    </source>
</evidence>
<evidence type="ECO:0000313" key="8">
    <source>
        <dbReference type="Proteomes" id="UP000215453"/>
    </source>
</evidence>
<reference evidence="7 8" key="1">
    <citation type="submission" date="2016-10" db="EMBL/GenBank/DDBJ databases">
        <authorList>
            <person name="Varghese N."/>
        </authorList>
    </citation>
    <scope>NUCLEOTIDE SEQUENCE [LARGE SCALE GENOMIC DNA]</scope>
</reference>
<evidence type="ECO:0000313" key="7">
    <source>
        <dbReference type="EMBL" id="SMY25855.1"/>
    </source>
</evidence>
<dbReference type="SUPFAM" id="SSF50630">
    <property type="entry name" value="Acid proteases"/>
    <property type="match status" value="1"/>
</dbReference>
<dbReference type="GO" id="GO:0006508">
    <property type="term" value="P:proteolysis"/>
    <property type="evidence" value="ECO:0007669"/>
    <property type="project" value="UniProtKB-KW"/>
</dbReference>
<dbReference type="InterPro" id="IPR001461">
    <property type="entry name" value="Aspartic_peptidase_A1"/>
</dbReference>
<evidence type="ECO:0000256" key="4">
    <source>
        <dbReference type="RuleBase" id="RU000454"/>
    </source>
</evidence>
<keyword evidence="3" id="KW-1015">Disulfide bond</keyword>
<organism evidence="7 8">
    <name type="scientific">Zymoseptoria tritici ST99CH_1A5</name>
    <dbReference type="NCBI Taxonomy" id="1276529"/>
    <lineage>
        <taxon>Eukaryota</taxon>
        <taxon>Fungi</taxon>
        <taxon>Dikarya</taxon>
        <taxon>Ascomycota</taxon>
        <taxon>Pezizomycotina</taxon>
        <taxon>Dothideomycetes</taxon>
        <taxon>Dothideomycetidae</taxon>
        <taxon>Mycosphaerellales</taxon>
        <taxon>Mycosphaerellaceae</taxon>
        <taxon>Zymoseptoria</taxon>
    </lineage>
</organism>
<name>A0A1Y6LNI8_ZYMTR</name>
<dbReference type="Pfam" id="PF00026">
    <property type="entry name" value="Asp"/>
    <property type="match status" value="2"/>
</dbReference>
<dbReference type="CDD" id="cd05471">
    <property type="entry name" value="pepsin_like"/>
    <property type="match status" value="1"/>
</dbReference>
<dbReference type="PROSITE" id="PS51767">
    <property type="entry name" value="PEPTIDASE_A1"/>
    <property type="match status" value="1"/>
</dbReference>
<dbReference type="GO" id="GO:0000324">
    <property type="term" value="C:fungal-type vacuole"/>
    <property type="evidence" value="ECO:0007669"/>
    <property type="project" value="TreeGrafter"/>
</dbReference>
<evidence type="ECO:0000256" key="2">
    <source>
        <dbReference type="ARBA" id="ARBA00022750"/>
    </source>
</evidence>
<dbReference type="InterPro" id="IPR021109">
    <property type="entry name" value="Peptidase_aspartic_dom_sf"/>
</dbReference>
<feature type="disulfide bond" evidence="3">
    <location>
        <begin position="392"/>
        <end position="423"/>
    </location>
</feature>
<keyword evidence="2 4" id="KW-0064">Aspartyl protease</keyword>
<evidence type="ECO:0000259" key="6">
    <source>
        <dbReference type="PROSITE" id="PS51767"/>
    </source>
</evidence>
<dbReference type="AlphaFoldDB" id="A0A1Y6LNI8"/>
<dbReference type="PRINTS" id="PR00792">
    <property type="entry name" value="PEPSIN"/>
</dbReference>
<dbReference type="PANTHER" id="PTHR47966">
    <property type="entry name" value="BETA-SITE APP-CLEAVING ENZYME, ISOFORM A-RELATED"/>
    <property type="match status" value="1"/>
</dbReference>
<dbReference type="InterPro" id="IPR034164">
    <property type="entry name" value="Pepsin-like_dom"/>
</dbReference>
<proteinExistence type="inferred from homology"/>
<feature type="chain" id="PRO_5012712335" description="Peptidase A1 domain-containing protein" evidence="5">
    <location>
        <begin position="19"/>
        <end position="463"/>
    </location>
</feature>
<dbReference type="GO" id="GO:0004190">
    <property type="term" value="F:aspartic-type endopeptidase activity"/>
    <property type="evidence" value="ECO:0007669"/>
    <property type="project" value="UniProtKB-KW"/>
</dbReference>
<evidence type="ECO:0000256" key="5">
    <source>
        <dbReference type="SAM" id="SignalP"/>
    </source>
</evidence>
<dbReference type="Gene3D" id="2.40.70.10">
    <property type="entry name" value="Acid Proteases"/>
    <property type="match status" value="2"/>
</dbReference>
<dbReference type="EMBL" id="LT882682">
    <property type="protein sequence ID" value="SMY25855.1"/>
    <property type="molecule type" value="Genomic_DNA"/>
</dbReference>